<dbReference type="InterPro" id="IPR003646">
    <property type="entry name" value="SH3-like_bac-type"/>
</dbReference>
<name>A0A938WVM7_9BACT</name>
<evidence type="ECO:0000313" key="4">
    <source>
        <dbReference type="Proteomes" id="UP000706891"/>
    </source>
</evidence>
<dbReference type="Proteomes" id="UP000706891">
    <property type="component" value="Unassembled WGS sequence"/>
</dbReference>
<sequence>MKRTLTLLLSTMFLLAFMPCVVPVYADNPFRGVWINNTAEQYEQLKMNLYDKSIKLSDEAGQSYGYLQVENDFVSDYWIITDVTAIQGNKAQVKYYSLRYGMPEQKESMTVTYNAADGSIAFGEGYTFAPSSACKFVEIIKSDVNIRTAPVTGAPVMKAQAGMTFAYAGLDKGWYKVSLAGGTTGYVSGELANPLSGEASRIPDEAFGRSGQYVSDDNSTLHSVDFMRKGDVVYMSVAHSHVNVNTGSMRYYGTTIYKGKVDGCRLVFTKKLDGFNVVLDSGVDEGSMTDIKPYTVYYSPTNADFVVDGKMIKAKSF</sequence>
<reference evidence="3" key="2">
    <citation type="journal article" date="2021" name="Sci. Rep.">
        <title>The distribution of antibiotic resistance genes in chicken gut microbiota commensals.</title>
        <authorList>
            <person name="Juricova H."/>
            <person name="Matiasovicova J."/>
            <person name="Kubasova T."/>
            <person name="Cejkova D."/>
            <person name="Rychlik I."/>
        </authorList>
    </citation>
    <scope>NUCLEOTIDE SEQUENCE</scope>
    <source>
        <strain evidence="3">An824</strain>
    </source>
</reference>
<keyword evidence="1" id="KW-0732">Signal</keyword>
<comment type="caution">
    <text evidence="3">The sequence shown here is derived from an EMBL/GenBank/DDBJ whole genome shotgun (WGS) entry which is preliminary data.</text>
</comment>
<dbReference type="EMBL" id="JACJJG010000052">
    <property type="protein sequence ID" value="MBM6674085.1"/>
    <property type="molecule type" value="Genomic_DNA"/>
</dbReference>
<dbReference type="Gene3D" id="2.30.30.40">
    <property type="entry name" value="SH3 Domains"/>
    <property type="match status" value="1"/>
</dbReference>
<dbReference type="SMART" id="SM00287">
    <property type="entry name" value="SH3b"/>
    <property type="match status" value="1"/>
</dbReference>
<organism evidence="3 4">
    <name type="scientific">Marseilla massiliensis</name>
    <dbReference type="NCBI Taxonomy" id="1841864"/>
    <lineage>
        <taxon>Bacteria</taxon>
        <taxon>Pseudomonadati</taxon>
        <taxon>Bacteroidota</taxon>
        <taxon>Bacteroidia</taxon>
        <taxon>Bacteroidales</taxon>
        <taxon>Prevotellaceae</taxon>
        <taxon>Marseilla</taxon>
    </lineage>
</organism>
<reference evidence="3" key="1">
    <citation type="submission" date="2020-08" db="EMBL/GenBank/DDBJ databases">
        <authorList>
            <person name="Cejkova D."/>
            <person name="Kubasova T."/>
            <person name="Jahodarova E."/>
            <person name="Rychlik I."/>
        </authorList>
    </citation>
    <scope>NUCLEOTIDE SEQUENCE</scope>
    <source>
        <strain evidence="3">An824</strain>
    </source>
</reference>
<gene>
    <name evidence="3" type="ORF">H6A34_09375</name>
</gene>
<feature type="signal peptide" evidence="1">
    <location>
        <begin position="1"/>
        <end position="26"/>
    </location>
</feature>
<evidence type="ECO:0000313" key="3">
    <source>
        <dbReference type="EMBL" id="MBM6674085.1"/>
    </source>
</evidence>
<protein>
    <submittedName>
        <fullName evidence="3">SH3 domain-containing protein</fullName>
    </submittedName>
</protein>
<dbReference type="AlphaFoldDB" id="A0A938WVM7"/>
<dbReference type="Pfam" id="PF08239">
    <property type="entry name" value="SH3_3"/>
    <property type="match status" value="1"/>
</dbReference>
<keyword evidence="4" id="KW-1185">Reference proteome</keyword>
<feature type="chain" id="PRO_5036737536" evidence="1">
    <location>
        <begin position="27"/>
        <end position="317"/>
    </location>
</feature>
<dbReference type="RefSeq" id="WP_205105139.1">
    <property type="nucleotide sequence ID" value="NZ_JACJJG010000052.1"/>
</dbReference>
<proteinExistence type="predicted"/>
<feature type="domain" description="SH3b" evidence="2">
    <location>
        <begin position="135"/>
        <end position="195"/>
    </location>
</feature>
<evidence type="ECO:0000259" key="2">
    <source>
        <dbReference type="SMART" id="SM00287"/>
    </source>
</evidence>
<accession>A0A938WVM7</accession>
<evidence type="ECO:0000256" key="1">
    <source>
        <dbReference type="SAM" id="SignalP"/>
    </source>
</evidence>